<dbReference type="InterPro" id="IPR038153">
    <property type="entry name" value="EvaA-like_sf"/>
</dbReference>
<dbReference type="OrthoDB" id="9814961at2"/>
<dbReference type="InterPro" id="IPR005212">
    <property type="entry name" value="EvaA-like"/>
</dbReference>
<accession>A0A5S4HA42</accession>
<dbReference type="EMBL" id="VCKZ01000170">
    <property type="protein sequence ID" value="TMR35720.1"/>
    <property type="molecule type" value="Genomic_DNA"/>
</dbReference>
<dbReference type="Gene3D" id="3.90.79.40">
    <property type="entry name" value="EvaA sugar 2,3-dehydratase subunit"/>
    <property type="match status" value="2"/>
</dbReference>
<gene>
    <name evidence="2" type="ORF">ETD96_22455</name>
</gene>
<name>A0A5S4HA42_9ACTN</name>
<dbReference type="Pfam" id="PF03559">
    <property type="entry name" value="Hexose_dehydrat"/>
    <property type="match status" value="2"/>
</dbReference>
<dbReference type="Proteomes" id="UP000305238">
    <property type="component" value="Unassembled WGS sequence"/>
</dbReference>
<protein>
    <submittedName>
        <fullName evidence="2">NDP-hexose 2,3-dehydratase</fullName>
    </submittedName>
</protein>
<sequence length="475" mass="52362">MDTRSGPLLLAPAAPGVGDLARRLAASAAHVPRPPAWAVAWLAERRDRNPFEVTGVPFARLDGWAFAPGSGDLVHRSGRFFSVEGIRVRAGRGPVRTWEQPIINQPDVGVLGIVAREIDGVLRFLMQAKAEPGNVNTVQLSPTVQATASNFQRVHGGAPSRYLEYFARDGLARVLVDVLQSEQGAWFRGKRNRNIVVETTGPVDVHDDFAWFTLGELYALLRLPNVVNMDARTVLSCLPLPVAADPADGFGAALRRSARALDRGALHRPGEVRGWLTARKMAHTLDVRPVPLDAVEGWRRDDREIFHTGGRHFTISGVRVRASNREVRDWCQPLLRPRGTGLAVFLARPIRGVLHVLARADLAPGHRDVVEVGPTVQCTPADQARLPPPDRARYLDLVTAGGGAVRYDVEQSEEGGRFQRAVTRNQIVQVDDDFPLEVPPDFRWLTVAQLRELTRASYQVNIEARTLALCLHALR</sequence>
<dbReference type="AlphaFoldDB" id="A0A5S4HA42"/>
<feature type="domain" description="dTDP-4-dehydro-6-deoxy-alpha-D-glucopyranose 2,3-dehydratase" evidence="1">
    <location>
        <begin position="271"/>
        <end position="471"/>
    </location>
</feature>
<comment type="caution">
    <text evidence="2">The sequence shown here is derived from an EMBL/GenBank/DDBJ whole genome shotgun (WGS) entry which is preliminary data.</text>
</comment>
<keyword evidence="3" id="KW-1185">Reference proteome</keyword>
<dbReference type="RefSeq" id="WP_138638446.1">
    <property type="nucleotide sequence ID" value="NZ_VCKZ01000170.1"/>
</dbReference>
<evidence type="ECO:0000313" key="2">
    <source>
        <dbReference type="EMBL" id="TMR35720.1"/>
    </source>
</evidence>
<organism evidence="2 3">
    <name type="scientific">Actinomadura geliboluensis</name>
    <dbReference type="NCBI Taxonomy" id="882440"/>
    <lineage>
        <taxon>Bacteria</taxon>
        <taxon>Bacillati</taxon>
        <taxon>Actinomycetota</taxon>
        <taxon>Actinomycetes</taxon>
        <taxon>Streptosporangiales</taxon>
        <taxon>Thermomonosporaceae</taxon>
        <taxon>Actinomadura</taxon>
    </lineage>
</organism>
<dbReference type="GO" id="GO:0016829">
    <property type="term" value="F:lyase activity"/>
    <property type="evidence" value="ECO:0007669"/>
    <property type="project" value="InterPro"/>
</dbReference>
<feature type="domain" description="dTDP-4-dehydro-6-deoxy-alpha-D-glucopyranose 2,3-dehydratase" evidence="1">
    <location>
        <begin position="40"/>
        <end position="238"/>
    </location>
</feature>
<evidence type="ECO:0000259" key="1">
    <source>
        <dbReference type="Pfam" id="PF03559"/>
    </source>
</evidence>
<evidence type="ECO:0000313" key="3">
    <source>
        <dbReference type="Proteomes" id="UP000305238"/>
    </source>
</evidence>
<reference evidence="2 3" key="1">
    <citation type="submission" date="2019-05" db="EMBL/GenBank/DDBJ databases">
        <title>Draft genome sequence of Actinomadura geliboluensis A8036.</title>
        <authorList>
            <person name="Saricaoglu S."/>
            <person name="Isik K."/>
        </authorList>
    </citation>
    <scope>NUCLEOTIDE SEQUENCE [LARGE SCALE GENOMIC DNA]</scope>
    <source>
        <strain evidence="2 3">A8036</strain>
    </source>
</reference>
<proteinExistence type="predicted"/>